<dbReference type="Pfam" id="PF13193">
    <property type="entry name" value="AMP-binding_C"/>
    <property type="match status" value="1"/>
</dbReference>
<keyword evidence="4" id="KW-1185">Reference proteome</keyword>
<evidence type="ECO:0000259" key="1">
    <source>
        <dbReference type="Pfam" id="PF00501"/>
    </source>
</evidence>
<comment type="caution">
    <text evidence="3">The sequence shown here is derived from an EMBL/GenBank/DDBJ whole genome shotgun (WGS) entry which is preliminary data.</text>
</comment>
<feature type="domain" description="AMP-binding enzyme C-terminal" evidence="2">
    <location>
        <begin position="461"/>
        <end position="539"/>
    </location>
</feature>
<dbReference type="SUPFAM" id="SSF56801">
    <property type="entry name" value="Acetyl-CoA synthetase-like"/>
    <property type="match status" value="1"/>
</dbReference>
<dbReference type="Proteomes" id="UP000604001">
    <property type="component" value="Unassembled WGS sequence"/>
</dbReference>
<reference evidence="3 4" key="1">
    <citation type="submission" date="2020-08" db="EMBL/GenBank/DDBJ databases">
        <title>novel species in genus Nocardioides.</title>
        <authorList>
            <person name="Zhang G."/>
        </authorList>
    </citation>
    <scope>NUCLEOTIDE SEQUENCE [LARGE SCALE GENOMIC DNA]</scope>
    <source>
        <strain evidence="3 4">SC8A-24</strain>
    </source>
</reference>
<evidence type="ECO:0000313" key="4">
    <source>
        <dbReference type="Proteomes" id="UP000604001"/>
    </source>
</evidence>
<dbReference type="GO" id="GO:0016874">
    <property type="term" value="F:ligase activity"/>
    <property type="evidence" value="ECO:0007669"/>
    <property type="project" value="UniProtKB-KW"/>
</dbReference>
<sequence length="549" mass="58817">MTTQTDPRLAAQQVVAGLTGPGAPFELVREEVLGAPVTLFANRRRALHEVLADSVQHGDRPFIVSLEEELSFAKHAAQVSSLAQALREEHGVRQGDRVAIAAANTTEWILTFWAVTSMGAIAVGFNAWWSARELGYGLEHAEPVLVVADDKRRALLADSPVPVLGLDDVRRLAAAHPDAPLPSADVAEDDPAVILYTSGTSGRPKGATHSHRNLCSVIEYHRMSDALMAAFGDPTDPRDRSYLLVMPLFHIGSLHNLVAPRLATGSKVALHLGSFQVDPVMRLVEKARVTNWGAVPTMAGRLLEADLSAYDTSSLRAFSLASAPSSPQLKERLRTGLPFASALVDSYGLTESCTAVAVATPMDLADTPGTLGRPIVGVELEVRGADGQPVPAGVEGEICVRSAYNMLGYWKDDVATASSLREGRWLHTGDLGTLDEQGRVSLSSRRSDLIIRGGENVYPAEVEGVLTDHPDVAECIVMGVTHPDLGQEVGAVVVPAPGAAVDGLEERLAAYASEQLAYFKVPTRWKLTPHPLPRNATGKVVRREVALER</sequence>
<dbReference type="PROSITE" id="PS00455">
    <property type="entry name" value="AMP_BINDING"/>
    <property type="match status" value="1"/>
</dbReference>
<proteinExistence type="predicted"/>
<dbReference type="RefSeq" id="WP_186345351.1">
    <property type="nucleotide sequence ID" value="NZ_BMMR01000003.1"/>
</dbReference>
<name>A0ABR6U6Q3_9ACTN</name>
<protein>
    <submittedName>
        <fullName evidence="3">Acyl--CoA ligase</fullName>
    </submittedName>
</protein>
<gene>
    <name evidence="3" type="ORF">H7344_07310</name>
</gene>
<dbReference type="EMBL" id="JACMYC010000003">
    <property type="protein sequence ID" value="MBC2960102.1"/>
    <property type="molecule type" value="Genomic_DNA"/>
</dbReference>
<organism evidence="3 4">
    <name type="scientific">Nocardioides deserti</name>
    <dbReference type="NCBI Taxonomy" id="1588644"/>
    <lineage>
        <taxon>Bacteria</taxon>
        <taxon>Bacillati</taxon>
        <taxon>Actinomycetota</taxon>
        <taxon>Actinomycetes</taxon>
        <taxon>Propionibacteriales</taxon>
        <taxon>Nocardioidaceae</taxon>
        <taxon>Nocardioides</taxon>
    </lineage>
</organism>
<dbReference type="InterPro" id="IPR045851">
    <property type="entry name" value="AMP-bd_C_sf"/>
</dbReference>
<dbReference type="InterPro" id="IPR025110">
    <property type="entry name" value="AMP-bd_C"/>
</dbReference>
<evidence type="ECO:0000259" key="2">
    <source>
        <dbReference type="Pfam" id="PF13193"/>
    </source>
</evidence>
<dbReference type="InterPro" id="IPR020845">
    <property type="entry name" value="AMP-binding_CS"/>
</dbReference>
<dbReference type="PANTHER" id="PTHR43201:SF32">
    <property type="entry name" value="2-SUCCINYLBENZOATE--COA LIGASE, CHLOROPLASTIC_PEROXISOMAL"/>
    <property type="match status" value="1"/>
</dbReference>
<dbReference type="Gene3D" id="3.40.50.12780">
    <property type="entry name" value="N-terminal domain of ligase-like"/>
    <property type="match status" value="1"/>
</dbReference>
<keyword evidence="3" id="KW-0436">Ligase</keyword>
<dbReference type="InterPro" id="IPR000873">
    <property type="entry name" value="AMP-dep_synth/lig_dom"/>
</dbReference>
<accession>A0ABR6U6Q3</accession>
<dbReference type="InterPro" id="IPR042099">
    <property type="entry name" value="ANL_N_sf"/>
</dbReference>
<dbReference type="Pfam" id="PF00501">
    <property type="entry name" value="AMP-binding"/>
    <property type="match status" value="1"/>
</dbReference>
<evidence type="ECO:0000313" key="3">
    <source>
        <dbReference type="EMBL" id="MBC2960102.1"/>
    </source>
</evidence>
<dbReference type="Gene3D" id="3.30.300.30">
    <property type="match status" value="1"/>
</dbReference>
<dbReference type="PANTHER" id="PTHR43201">
    <property type="entry name" value="ACYL-COA SYNTHETASE"/>
    <property type="match status" value="1"/>
</dbReference>
<feature type="domain" description="AMP-dependent synthetase/ligase" evidence="1">
    <location>
        <begin position="56"/>
        <end position="410"/>
    </location>
</feature>